<dbReference type="InParanoid" id="D8RPQ0"/>
<sequence length="509" mass="55938">MPFWDLVSLNTALAALGHLESAKQFFDSMPQRDIFSWNSIVQACVEDDIADLAALVFNRMPNRSLVSWNSLIQVRIQQTQCARALELLEEAPEFDVFTCNLAIQTYTGLGEIQFAREFFDSMDQRDIVTWATMLVAHSQHGDLPQANSVYENMPQHNAVAGTAMLVAYSNTSNLPSAIHIFKKMPELDIFAWNAMLVAYAASGNISSLEKFLNKMPMLDICSWNSTLQAYGWYGYLGKAKSVFDSMPQRDLITWNSMIAGYTQAREWNLALMLFGSMDQEGISPDTATYSSVFYACGEHGAVTQGRILHSLLEEAPDREILESLAISAALVSMYGKCGCLDEARQKLFGEYPGNRDRNWWNSMLTAYARNGHHREVVRLFRAMDLDGVPPDGVTFVTLLAACSHAGDLQRGAACFAAMAELYGVAPGAGHYACLADLLSRLGQLERAENVIHAMPYEPGPAAWTSVLGACGSHGTADRARDAARYALDAEPRGSSSYVLLSNVLGSVPG</sequence>
<dbReference type="SUPFAM" id="SSF48452">
    <property type="entry name" value="TPR-like"/>
    <property type="match status" value="1"/>
</dbReference>
<feature type="repeat" description="PPR" evidence="2">
    <location>
        <begin position="356"/>
        <end position="390"/>
    </location>
</feature>
<dbReference type="PANTHER" id="PTHR47926:SF533">
    <property type="entry name" value="DYW DOMAIN-CONTAINING PROTEIN"/>
    <property type="match status" value="1"/>
</dbReference>
<evidence type="ECO:0000313" key="3">
    <source>
        <dbReference type="EMBL" id="EFJ26081.1"/>
    </source>
</evidence>
<dbReference type="Gene3D" id="1.25.40.10">
    <property type="entry name" value="Tetratricopeptide repeat domain"/>
    <property type="match status" value="3"/>
</dbReference>
<dbReference type="KEGG" id="smo:SELMODRAFT_98704"/>
<dbReference type="NCBIfam" id="TIGR00756">
    <property type="entry name" value="PPR"/>
    <property type="match status" value="2"/>
</dbReference>
<proteinExistence type="predicted"/>
<dbReference type="Pfam" id="PF13041">
    <property type="entry name" value="PPR_2"/>
    <property type="match status" value="2"/>
</dbReference>
<evidence type="ECO:0000256" key="1">
    <source>
        <dbReference type="ARBA" id="ARBA00022737"/>
    </source>
</evidence>
<dbReference type="Pfam" id="PF01535">
    <property type="entry name" value="PPR"/>
    <property type="match status" value="2"/>
</dbReference>
<dbReference type="STRING" id="88036.D8RPQ0"/>
<dbReference type="Gramene" id="EFJ26081">
    <property type="protein sequence ID" value="EFJ26081"/>
    <property type="gene ID" value="SELMODRAFT_98704"/>
</dbReference>
<organism evidence="4">
    <name type="scientific">Selaginella moellendorffii</name>
    <name type="common">Spikemoss</name>
    <dbReference type="NCBI Taxonomy" id="88036"/>
    <lineage>
        <taxon>Eukaryota</taxon>
        <taxon>Viridiplantae</taxon>
        <taxon>Streptophyta</taxon>
        <taxon>Embryophyta</taxon>
        <taxon>Tracheophyta</taxon>
        <taxon>Lycopodiopsida</taxon>
        <taxon>Selaginellales</taxon>
        <taxon>Selaginellaceae</taxon>
        <taxon>Selaginella</taxon>
    </lineage>
</organism>
<dbReference type="Proteomes" id="UP000001514">
    <property type="component" value="Unassembled WGS sequence"/>
</dbReference>
<keyword evidence="4" id="KW-1185">Reference proteome</keyword>
<dbReference type="GO" id="GO:0009451">
    <property type="term" value="P:RNA modification"/>
    <property type="evidence" value="ECO:0007669"/>
    <property type="project" value="InterPro"/>
</dbReference>
<name>D8RPQ0_SELML</name>
<dbReference type="eggNOG" id="KOG4197">
    <property type="taxonomic scope" value="Eukaryota"/>
</dbReference>
<gene>
    <name evidence="3" type="ORF">SELMODRAFT_98704</name>
</gene>
<evidence type="ECO:0000313" key="4">
    <source>
        <dbReference type="Proteomes" id="UP000001514"/>
    </source>
</evidence>
<feature type="repeat" description="PPR" evidence="2">
    <location>
        <begin position="126"/>
        <end position="160"/>
    </location>
</feature>
<evidence type="ECO:0000256" key="2">
    <source>
        <dbReference type="PROSITE-ProRule" id="PRU00708"/>
    </source>
</evidence>
<keyword evidence="1" id="KW-0677">Repeat</keyword>
<dbReference type="InterPro" id="IPR046960">
    <property type="entry name" value="PPR_At4g14850-like_plant"/>
</dbReference>
<dbReference type="FunFam" id="1.25.40.10:FF:000158">
    <property type="entry name" value="pentatricopeptide repeat-containing protein At2g33680"/>
    <property type="match status" value="1"/>
</dbReference>
<dbReference type="HOGENOM" id="CLU_002706_0_1_1"/>
<feature type="repeat" description="PPR" evidence="2">
    <location>
        <begin position="250"/>
        <end position="284"/>
    </location>
</feature>
<dbReference type="GO" id="GO:0003723">
    <property type="term" value="F:RNA binding"/>
    <property type="evidence" value="ECO:0007669"/>
    <property type="project" value="InterPro"/>
</dbReference>
<dbReference type="InterPro" id="IPR002885">
    <property type="entry name" value="PPR_rpt"/>
</dbReference>
<reference evidence="3 4" key="1">
    <citation type="journal article" date="2011" name="Science">
        <title>The Selaginella genome identifies genetic changes associated with the evolution of vascular plants.</title>
        <authorList>
            <person name="Banks J.A."/>
            <person name="Nishiyama T."/>
            <person name="Hasebe M."/>
            <person name="Bowman J.L."/>
            <person name="Gribskov M."/>
            <person name="dePamphilis C."/>
            <person name="Albert V.A."/>
            <person name="Aono N."/>
            <person name="Aoyama T."/>
            <person name="Ambrose B.A."/>
            <person name="Ashton N.W."/>
            <person name="Axtell M.J."/>
            <person name="Barker E."/>
            <person name="Barker M.S."/>
            <person name="Bennetzen J.L."/>
            <person name="Bonawitz N.D."/>
            <person name="Chapple C."/>
            <person name="Cheng C."/>
            <person name="Correa L.G."/>
            <person name="Dacre M."/>
            <person name="DeBarry J."/>
            <person name="Dreyer I."/>
            <person name="Elias M."/>
            <person name="Engstrom E.M."/>
            <person name="Estelle M."/>
            <person name="Feng L."/>
            <person name="Finet C."/>
            <person name="Floyd S.K."/>
            <person name="Frommer W.B."/>
            <person name="Fujita T."/>
            <person name="Gramzow L."/>
            <person name="Gutensohn M."/>
            <person name="Harholt J."/>
            <person name="Hattori M."/>
            <person name="Heyl A."/>
            <person name="Hirai T."/>
            <person name="Hiwatashi Y."/>
            <person name="Ishikawa M."/>
            <person name="Iwata M."/>
            <person name="Karol K.G."/>
            <person name="Koehler B."/>
            <person name="Kolukisaoglu U."/>
            <person name="Kubo M."/>
            <person name="Kurata T."/>
            <person name="Lalonde S."/>
            <person name="Li K."/>
            <person name="Li Y."/>
            <person name="Litt A."/>
            <person name="Lyons E."/>
            <person name="Manning G."/>
            <person name="Maruyama T."/>
            <person name="Michael T.P."/>
            <person name="Mikami K."/>
            <person name="Miyazaki S."/>
            <person name="Morinaga S."/>
            <person name="Murata T."/>
            <person name="Mueller-Roeber B."/>
            <person name="Nelson D.R."/>
            <person name="Obara M."/>
            <person name="Oguri Y."/>
            <person name="Olmstead R.G."/>
            <person name="Onodera N."/>
            <person name="Petersen B.L."/>
            <person name="Pils B."/>
            <person name="Prigge M."/>
            <person name="Rensing S.A."/>
            <person name="Riano-Pachon D.M."/>
            <person name="Roberts A.W."/>
            <person name="Sato Y."/>
            <person name="Scheller H.V."/>
            <person name="Schulz B."/>
            <person name="Schulz C."/>
            <person name="Shakirov E.V."/>
            <person name="Shibagaki N."/>
            <person name="Shinohara N."/>
            <person name="Shippen D.E."/>
            <person name="Soerensen I."/>
            <person name="Sotooka R."/>
            <person name="Sugimoto N."/>
            <person name="Sugita M."/>
            <person name="Sumikawa N."/>
            <person name="Tanurdzic M."/>
            <person name="Theissen G."/>
            <person name="Ulvskov P."/>
            <person name="Wakazuki S."/>
            <person name="Weng J.K."/>
            <person name="Willats W.W."/>
            <person name="Wipf D."/>
            <person name="Wolf P.G."/>
            <person name="Yang L."/>
            <person name="Zimmer A.D."/>
            <person name="Zhu Q."/>
            <person name="Mitros T."/>
            <person name="Hellsten U."/>
            <person name="Loque D."/>
            <person name="Otillar R."/>
            <person name="Salamov A."/>
            <person name="Schmutz J."/>
            <person name="Shapiro H."/>
            <person name="Lindquist E."/>
            <person name="Lucas S."/>
            <person name="Rokhsar D."/>
            <person name="Grigoriev I.V."/>
        </authorList>
    </citation>
    <scope>NUCLEOTIDE SEQUENCE [LARGE SCALE GENOMIC DNA]</scope>
</reference>
<protein>
    <recommendedName>
        <fullName evidence="5">Pentacotripeptide-repeat region of PRORP domain-containing protein</fullName>
    </recommendedName>
</protein>
<dbReference type="AlphaFoldDB" id="D8RPQ0"/>
<dbReference type="PANTHER" id="PTHR47926">
    <property type="entry name" value="PENTATRICOPEPTIDE REPEAT-CONTAINING PROTEIN"/>
    <property type="match status" value="1"/>
</dbReference>
<dbReference type="GO" id="GO:0048731">
    <property type="term" value="P:system development"/>
    <property type="evidence" value="ECO:0007669"/>
    <property type="project" value="UniProtKB-ARBA"/>
</dbReference>
<evidence type="ECO:0008006" key="5">
    <source>
        <dbReference type="Google" id="ProtNLM"/>
    </source>
</evidence>
<accession>D8RPQ0</accession>
<dbReference type="InterPro" id="IPR011990">
    <property type="entry name" value="TPR-like_helical_dom_sf"/>
</dbReference>
<dbReference type="PROSITE" id="PS51375">
    <property type="entry name" value="PPR"/>
    <property type="match status" value="3"/>
</dbReference>
<dbReference type="EMBL" id="GL377585">
    <property type="protein sequence ID" value="EFJ26081.1"/>
    <property type="molecule type" value="Genomic_DNA"/>
</dbReference>